<keyword evidence="3" id="KW-1185">Reference proteome</keyword>
<comment type="caution">
    <text evidence="2">The sequence shown here is derived from an EMBL/GenBank/DDBJ whole genome shotgun (WGS) entry which is preliminary data.</text>
</comment>
<dbReference type="Proteomes" id="UP001556367">
    <property type="component" value="Unassembled WGS sequence"/>
</dbReference>
<organism evidence="2 3">
    <name type="scientific">Hohenbuehelia grisea</name>
    <dbReference type="NCBI Taxonomy" id="104357"/>
    <lineage>
        <taxon>Eukaryota</taxon>
        <taxon>Fungi</taxon>
        <taxon>Dikarya</taxon>
        <taxon>Basidiomycota</taxon>
        <taxon>Agaricomycotina</taxon>
        <taxon>Agaricomycetes</taxon>
        <taxon>Agaricomycetidae</taxon>
        <taxon>Agaricales</taxon>
        <taxon>Pleurotineae</taxon>
        <taxon>Pleurotaceae</taxon>
        <taxon>Hohenbuehelia</taxon>
    </lineage>
</organism>
<reference evidence="3" key="1">
    <citation type="submission" date="2024-06" db="EMBL/GenBank/DDBJ databases">
        <title>Multi-omics analyses provide insights into the biosynthesis of the anticancer antibiotic pleurotin in Hohenbuehelia grisea.</title>
        <authorList>
            <person name="Weaver J.A."/>
            <person name="Alberti F."/>
        </authorList>
    </citation>
    <scope>NUCLEOTIDE SEQUENCE [LARGE SCALE GENOMIC DNA]</scope>
    <source>
        <strain evidence="3">T-177</strain>
    </source>
</reference>
<evidence type="ECO:0000256" key="1">
    <source>
        <dbReference type="SAM" id="MobiDB-lite"/>
    </source>
</evidence>
<accession>A0ABR3JBQ7</accession>
<sequence>MPSHRHLHFSAGTLRPHVPPLQPELVKTHPRALIFAPRPRAMRIRSLCHPFPHRELRGVWHTARDSVPMFPSSTWCTRVRSESLMHRPKYEKMDRYCGNAACGKQIGKKSRRVGACRFDTYCDRCAPIDPSIVRSANYPNCLAQPAHRQQSISSMGSANGTTPSPIAVWLRWWALLASTWKSWRTSPSLEAHGVCGAPFPLAGAHWSSFESGSGRSIHGMYN</sequence>
<evidence type="ECO:0000313" key="2">
    <source>
        <dbReference type="EMBL" id="KAL0953084.1"/>
    </source>
</evidence>
<protein>
    <submittedName>
        <fullName evidence="2">Uncharacterized protein</fullName>
    </submittedName>
</protein>
<gene>
    <name evidence="2" type="ORF">HGRIS_004357</name>
</gene>
<name>A0ABR3JBQ7_9AGAR</name>
<proteinExistence type="predicted"/>
<dbReference type="EMBL" id="JASNQZ010000008">
    <property type="protein sequence ID" value="KAL0953084.1"/>
    <property type="molecule type" value="Genomic_DNA"/>
</dbReference>
<evidence type="ECO:0000313" key="3">
    <source>
        <dbReference type="Proteomes" id="UP001556367"/>
    </source>
</evidence>
<feature type="region of interest" description="Disordered" evidence="1">
    <location>
        <begin position="1"/>
        <end position="20"/>
    </location>
</feature>